<dbReference type="SUPFAM" id="SSF48695">
    <property type="entry name" value="Multiheme cytochromes"/>
    <property type="match status" value="1"/>
</dbReference>
<dbReference type="GO" id="GO:0042279">
    <property type="term" value="F:nitrite reductase (cytochrome, ammonia-forming) activity"/>
    <property type="evidence" value="ECO:0007669"/>
    <property type="project" value="UniProtKB-EC"/>
</dbReference>
<evidence type="ECO:0000256" key="8">
    <source>
        <dbReference type="ARBA" id="ARBA00023002"/>
    </source>
</evidence>
<dbReference type="InterPro" id="IPR003321">
    <property type="entry name" value="Cyt_c552"/>
</dbReference>
<keyword evidence="5" id="KW-0479">Metal-binding</keyword>
<dbReference type="InterPro" id="IPR036280">
    <property type="entry name" value="Multihaem_cyt_sf"/>
</dbReference>
<evidence type="ECO:0000256" key="7">
    <source>
        <dbReference type="ARBA" id="ARBA00022837"/>
    </source>
</evidence>
<keyword evidence="4" id="KW-0349">Heme</keyword>
<dbReference type="PANTHER" id="PTHR30633:SF0">
    <property type="entry name" value="CYTOCHROME C-552"/>
    <property type="match status" value="1"/>
</dbReference>
<dbReference type="EMBL" id="FLUP01000001">
    <property type="protein sequence ID" value="SBW02966.1"/>
    <property type="molecule type" value="Genomic_DNA"/>
</dbReference>
<comment type="similarity">
    <text evidence="2">Belongs to the cytochrome c-552 family.</text>
</comment>
<dbReference type="GO" id="GO:0030288">
    <property type="term" value="C:outer membrane-bounded periplasmic space"/>
    <property type="evidence" value="ECO:0007669"/>
    <property type="project" value="TreeGrafter"/>
</dbReference>
<dbReference type="CDD" id="cd00548">
    <property type="entry name" value="NrfA-like"/>
    <property type="match status" value="1"/>
</dbReference>
<evidence type="ECO:0000256" key="5">
    <source>
        <dbReference type="ARBA" id="ARBA00022723"/>
    </source>
</evidence>
<dbReference type="PANTHER" id="PTHR30633">
    <property type="entry name" value="CYTOCHROME C-552 RESPIRATORY NITRITE REDUCTASE"/>
    <property type="match status" value="1"/>
</dbReference>
<evidence type="ECO:0000256" key="3">
    <source>
        <dbReference type="ARBA" id="ARBA00011887"/>
    </source>
</evidence>
<reference evidence="12" key="1">
    <citation type="submission" date="2016-04" db="EMBL/GenBank/DDBJ databases">
        <authorList>
            <person name="Evans L.H."/>
            <person name="Alamgir A."/>
            <person name="Owens N."/>
            <person name="Weber N.D."/>
            <person name="Virtaneva K."/>
            <person name="Barbian K."/>
            <person name="Babar A."/>
            <person name="Rosenke K."/>
        </authorList>
    </citation>
    <scope>NUCLEOTIDE SEQUENCE</scope>
    <source>
        <strain evidence="12">92-2</strain>
    </source>
</reference>
<dbReference type="PIRSF" id="PIRSF000243">
    <property type="entry name" value="Cyt_c552"/>
    <property type="match status" value="1"/>
</dbReference>
<feature type="chain" id="PRO_5012871817" description="nitrite reductase (cytochrome; ammonia-forming)" evidence="11">
    <location>
        <begin position="25"/>
        <end position="527"/>
    </location>
</feature>
<evidence type="ECO:0000256" key="1">
    <source>
        <dbReference type="ARBA" id="ARBA00004196"/>
    </source>
</evidence>
<protein>
    <recommendedName>
        <fullName evidence="3">nitrite reductase (cytochrome; ammonia-forming)</fullName>
        <ecNumber evidence="3">1.7.2.2</ecNumber>
    </recommendedName>
</protein>
<evidence type="ECO:0000313" key="12">
    <source>
        <dbReference type="EMBL" id="SBW02966.1"/>
    </source>
</evidence>
<keyword evidence="9" id="KW-0408">Iron</keyword>
<name>A0A212JU49_9BACT</name>
<gene>
    <name evidence="12" type="ORF">KM92DES2_11732</name>
</gene>
<dbReference type="Gene3D" id="1.20.140.10">
    <property type="entry name" value="Butyryl-CoA Dehydrogenase, subunit A, domain 3"/>
    <property type="match status" value="1"/>
</dbReference>
<accession>A0A212JU49</accession>
<comment type="catalytic activity">
    <reaction evidence="10">
        <text>6 Fe(III)-[cytochrome c] + NH4(+) + 2 H2O = 6 Fe(II)-[cytochrome c] + nitrite + 8 H(+)</text>
        <dbReference type="Rhea" id="RHEA:13089"/>
        <dbReference type="Rhea" id="RHEA-COMP:10350"/>
        <dbReference type="Rhea" id="RHEA-COMP:14399"/>
        <dbReference type="ChEBI" id="CHEBI:15377"/>
        <dbReference type="ChEBI" id="CHEBI:15378"/>
        <dbReference type="ChEBI" id="CHEBI:16301"/>
        <dbReference type="ChEBI" id="CHEBI:28938"/>
        <dbReference type="ChEBI" id="CHEBI:29033"/>
        <dbReference type="ChEBI" id="CHEBI:29034"/>
        <dbReference type="EC" id="1.7.2.2"/>
    </reaction>
</comment>
<evidence type="ECO:0000256" key="6">
    <source>
        <dbReference type="ARBA" id="ARBA00022729"/>
    </source>
</evidence>
<dbReference type="AlphaFoldDB" id="A0A212JU49"/>
<keyword evidence="7" id="KW-0106">Calcium</keyword>
<dbReference type="Gene3D" id="1.10.1130.10">
    <property type="entry name" value="Flavocytochrome C3, Chain A"/>
    <property type="match status" value="1"/>
</dbReference>
<dbReference type="PROSITE" id="PS51257">
    <property type="entry name" value="PROKAR_LIPOPROTEIN"/>
    <property type="match status" value="1"/>
</dbReference>
<comment type="subcellular location">
    <subcellularLocation>
        <location evidence="1">Cell envelope</location>
    </subcellularLocation>
</comment>
<evidence type="ECO:0000256" key="10">
    <source>
        <dbReference type="ARBA" id="ARBA00049131"/>
    </source>
</evidence>
<keyword evidence="8 12" id="KW-0560">Oxidoreductase</keyword>
<organism evidence="12">
    <name type="scientific">uncultured Desulfovibrio sp</name>
    <dbReference type="NCBI Taxonomy" id="167968"/>
    <lineage>
        <taxon>Bacteria</taxon>
        <taxon>Pseudomonadati</taxon>
        <taxon>Thermodesulfobacteriota</taxon>
        <taxon>Desulfovibrionia</taxon>
        <taxon>Desulfovibrionales</taxon>
        <taxon>Desulfovibrionaceae</taxon>
        <taxon>Desulfovibrio</taxon>
        <taxon>environmental samples</taxon>
    </lineage>
</organism>
<dbReference type="RefSeq" id="WP_192113126.1">
    <property type="nucleotide sequence ID" value="NZ_CALHHP010000035.1"/>
</dbReference>
<evidence type="ECO:0000256" key="9">
    <source>
        <dbReference type="ARBA" id="ARBA00023004"/>
    </source>
</evidence>
<proteinExistence type="inferred from homology"/>
<dbReference type="Pfam" id="PF02335">
    <property type="entry name" value="Cytochrom_C552"/>
    <property type="match status" value="1"/>
</dbReference>
<dbReference type="EC" id="1.7.2.2" evidence="3"/>
<feature type="signal peptide" evidence="11">
    <location>
        <begin position="1"/>
        <end position="24"/>
    </location>
</feature>
<evidence type="ECO:0000256" key="2">
    <source>
        <dbReference type="ARBA" id="ARBA00009288"/>
    </source>
</evidence>
<keyword evidence="6 11" id="KW-0732">Signal</keyword>
<sequence length="527" mass="59836">MTKSNIHKALGVAALLGIALLAGCQDVSTDLKPPKYKTSIPESETRISAFQKDFPQQYASYMKNNESSVMTEYKGSIPYHKNDNVNPLPKGFKHAQPYLKNLWLGYPFMYEYNEARGHTYAVEDFLNIDRINRFAADGKGGLPATCWNCKTPKMMEWVKQYGDAFWSKDVNEFRSKDKINEMDETIGCANCHDPVTMELRPYSEPLKDWLKRSGQDWAKLSRNQKRSLVCAQCHVEYYFTHKDNGPAAKPVFPWDNGFNPEDMYQYYKGHGPKGADGKPGPFVDWTHAASKVGMIKMQHPDYEMFQDGPHGAAGVACADCHMPYMREGGKKVSSHWMTSPLKDPELRACRQCHADKTADYLRGRVEYTQKKAFEQLLKAQEISVKAHEAVRLANAYEGKRAADYDALMTEAREMVRKGQLFWDYVSAENSVGFHNPAKTLDTLMTSMECSQKAVDLATKATDFGIAEALSKDIKETVPPILEMSRKLQQDPEFLKKNPWTKLLPTLPKADQVWDNQTRITSEAKPAQ</sequence>
<dbReference type="GO" id="GO:0019645">
    <property type="term" value="P:anaerobic electron transport chain"/>
    <property type="evidence" value="ECO:0007669"/>
    <property type="project" value="TreeGrafter"/>
</dbReference>
<evidence type="ECO:0000256" key="4">
    <source>
        <dbReference type="ARBA" id="ARBA00022617"/>
    </source>
</evidence>
<dbReference type="GO" id="GO:0020037">
    <property type="term" value="F:heme binding"/>
    <property type="evidence" value="ECO:0007669"/>
    <property type="project" value="TreeGrafter"/>
</dbReference>
<dbReference type="GO" id="GO:0046872">
    <property type="term" value="F:metal ion binding"/>
    <property type="evidence" value="ECO:0007669"/>
    <property type="project" value="UniProtKB-KW"/>
</dbReference>
<evidence type="ECO:0000256" key="11">
    <source>
        <dbReference type="SAM" id="SignalP"/>
    </source>
</evidence>